<organism evidence="4 5">
    <name type="scientific">Pedobacter hartonius</name>
    <dbReference type="NCBI Taxonomy" id="425514"/>
    <lineage>
        <taxon>Bacteria</taxon>
        <taxon>Pseudomonadati</taxon>
        <taxon>Bacteroidota</taxon>
        <taxon>Sphingobacteriia</taxon>
        <taxon>Sphingobacteriales</taxon>
        <taxon>Sphingobacteriaceae</taxon>
        <taxon>Pedobacter</taxon>
    </lineage>
</organism>
<keyword evidence="5" id="KW-1185">Reference proteome</keyword>
<name>A0A1H3XPC6_9SPHI</name>
<evidence type="ECO:0000256" key="1">
    <source>
        <dbReference type="ARBA" id="ARBA00004924"/>
    </source>
</evidence>
<proteinExistence type="predicted"/>
<dbReference type="Proteomes" id="UP000198850">
    <property type="component" value="Unassembled WGS sequence"/>
</dbReference>
<dbReference type="EMBL" id="FNRA01000001">
    <property type="protein sequence ID" value="SEA00442.1"/>
    <property type="molecule type" value="Genomic_DNA"/>
</dbReference>
<dbReference type="GO" id="GO:0019290">
    <property type="term" value="P:siderophore biosynthetic process"/>
    <property type="evidence" value="ECO:0007669"/>
    <property type="project" value="InterPro"/>
</dbReference>
<comment type="pathway">
    <text evidence="1">Siderophore biosynthesis.</text>
</comment>
<dbReference type="Pfam" id="PF04183">
    <property type="entry name" value="IucA_IucC"/>
    <property type="match status" value="1"/>
</dbReference>
<feature type="domain" description="Aerobactin siderophore biosynthesis IucA/IucC-like C-terminal" evidence="3">
    <location>
        <begin position="419"/>
        <end position="577"/>
    </location>
</feature>
<accession>A0A1H3XPC6</accession>
<dbReference type="GO" id="GO:0016881">
    <property type="term" value="F:acid-amino acid ligase activity"/>
    <property type="evidence" value="ECO:0007669"/>
    <property type="project" value="UniProtKB-ARBA"/>
</dbReference>
<dbReference type="PANTHER" id="PTHR34384">
    <property type="entry name" value="L-2,3-DIAMINOPROPANOATE--CITRATE LIGASE"/>
    <property type="match status" value="1"/>
</dbReference>
<evidence type="ECO:0000259" key="2">
    <source>
        <dbReference type="Pfam" id="PF04183"/>
    </source>
</evidence>
<dbReference type="STRING" id="425514.SAMN05443550_101663"/>
<feature type="domain" description="Aerobactin siderophore biosynthesis IucA/IucC N-terminal" evidence="2">
    <location>
        <begin position="150"/>
        <end position="398"/>
    </location>
</feature>
<dbReference type="RefSeq" id="WP_090555081.1">
    <property type="nucleotide sequence ID" value="NZ_FNRA01000001.1"/>
</dbReference>
<gene>
    <name evidence="4" type="ORF">SAMN05443550_101663</name>
</gene>
<dbReference type="Gene3D" id="6.10.250.3370">
    <property type="match status" value="1"/>
</dbReference>
<sequence>MNIQTKVTPTQASAHLEKPVWEKVNRLHLRKIIAEFSHERIIIPKLTAEKDGWGHYLLMNKTGEITYSFRAKILALNHWYVDTASQEKHIEGKPATIDALNFIIEFREELGIPDESLPVYLEEVCSTLSGSSYMNFYGKPESRELLNAGYQQTESTMTGHPRFIANNGRIGFDAGDYREYAPETAAPFALVWLAGNRQTAVFSAVSSLEYTQVILQELGEENLKRFNGILTAKKLNPDDYFFIPVHPWQWFNKLSNIFAADIATQQLVCLGYSDDQYLPQQSIRTFFNVSHPEKFYVKTALSVLNMGYVRGLSPKFMMTNPPINEWIYNLVENDSYLQQKRFFILREIASVSFAHRYYESAVGADSHYKKMLACLWRESPVSKITKDQQLITMAALLHVDNEGNAYLPELIRASGLTTSEWLKEYFDCYLSPLLHCFYQWDMVFMPHGENLIMVLENHIPVRAIMKDIGEEVSLLNTAHPVPEAASRLSVTVPEIAKTLPLFTQIFDSIFRFISAILVEHAGFSEKRFWKLVADCILDYQKDHPEFNESYQKYDLFVSEFSPDALNRLQLNNNRQLRNRANPFKDLPYIGNMANPVAPYQHHPADEEYIHHQKE</sequence>
<evidence type="ECO:0000259" key="3">
    <source>
        <dbReference type="Pfam" id="PF06276"/>
    </source>
</evidence>
<dbReference type="PANTHER" id="PTHR34384:SF6">
    <property type="entry name" value="STAPHYLOFERRIN B SYNTHASE"/>
    <property type="match status" value="1"/>
</dbReference>
<reference evidence="4 5" key="1">
    <citation type="submission" date="2016-10" db="EMBL/GenBank/DDBJ databases">
        <authorList>
            <person name="de Groot N.N."/>
        </authorList>
    </citation>
    <scope>NUCLEOTIDE SEQUENCE [LARGE SCALE GENOMIC DNA]</scope>
    <source>
        <strain evidence="4 5">DSM 19033</strain>
    </source>
</reference>
<dbReference type="Gene3D" id="1.10.510.40">
    <property type="match status" value="1"/>
</dbReference>
<evidence type="ECO:0000313" key="4">
    <source>
        <dbReference type="EMBL" id="SEA00442.1"/>
    </source>
</evidence>
<evidence type="ECO:0000313" key="5">
    <source>
        <dbReference type="Proteomes" id="UP000198850"/>
    </source>
</evidence>
<dbReference type="AlphaFoldDB" id="A0A1H3XPC6"/>
<protein>
    <submittedName>
        <fullName evidence="4">Siderophore synthetase component</fullName>
    </submittedName>
</protein>
<dbReference type="InterPro" id="IPR022770">
    <property type="entry name" value="IucA/IucC-like_C"/>
</dbReference>
<dbReference type="OrthoDB" id="495728at2"/>
<dbReference type="InterPro" id="IPR037455">
    <property type="entry name" value="LucA/IucC-like"/>
</dbReference>
<dbReference type="InterPro" id="IPR007310">
    <property type="entry name" value="Aerobactin_biosyn_IucA/IucC_N"/>
</dbReference>
<dbReference type="Pfam" id="PF06276">
    <property type="entry name" value="FhuF"/>
    <property type="match status" value="1"/>
</dbReference>
<dbReference type="Gene3D" id="3.30.310.280">
    <property type="match status" value="1"/>
</dbReference>